<evidence type="ECO:0000256" key="1">
    <source>
        <dbReference type="ARBA" id="ARBA00022460"/>
    </source>
</evidence>
<dbReference type="KEGG" id="clec:106669074"/>
<feature type="signal peptide" evidence="3">
    <location>
        <begin position="1"/>
        <end position="20"/>
    </location>
</feature>
<reference evidence="4" key="1">
    <citation type="submission" date="2022-01" db="UniProtKB">
        <authorList>
            <consortium name="EnsemblMetazoa"/>
        </authorList>
    </citation>
    <scope>IDENTIFICATION</scope>
</reference>
<dbReference type="PROSITE" id="PS51155">
    <property type="entry name" value="CHIT_BIND_RR_2"/>
    <property type="match status" value="5"/>
</dbReference>
<dbReference type="InterPro" id="IPR050468">
    <property type="entry name" value="Cuticle_Struct_Prot"/>
</dbReference>
<dbReference type="EnsemblMetazoa" id="XM_014398334.2">
    <property type="protein sequence ID" value="XP_014253820.1"/>
    <property type="gene ID" value="LOC106669074"/>
</dbReference>
<keyword evidence="1 2" id="KW-0193">Cuticle</keyword>
<feature type="chain" id="PRO_5035283692" description="CPR type cuticle protein" evidence="3">
    <location>
        <begin position="21"/>
        <end position="711"/>
    </location>
</feature>
<dbReference type="OMA" id="QYTADEG"/>
<dbReference type="OrthoDB" id="6602688at2759"/>
<organism evidence="4 5">
    <name type="scientific">Cimex lectularius</name>
    <name type="common">Bed bug</name>
    <name type="synonym">Acanthia lectularia</name>
    <dbReference type="NCBI Taxonomy" id="79782"/>
    <lineage>
        <taxon>Eukaryota</taxon>
        <taxon>Metazoa</taxon>
        <taxon>Ecdysozoa</taxon>
        <taxon>Arthropoda</taxon>
        <taxon>Hexapoda</taxon>
        <taxon>Insecta</taxon>
        <taxon>Pterygota</taxon>
        <taxon>Neoptera</taxon>
        <taxon>Paraneoptera</taxon>
        <taxon>Hemiptera</taxon>
        <taxon>Heteroptera</taxon>
        <taxon>Panheteroptera</taxon>
        <taxon>Cimicomorpha</taxon>
        <taxon>Cimicidae</taxon>
        <taxon>Cimex</taxon>
    </lineage>
</organism>
<evidence type="ECO:0008006" key="6">
    <source>
        <dbReference type="Google" id="ProtNLM"/>
    </source>
</evidence>
<keyword evidence="5" id="KW-1185">Reference proteome</keyword>
<accession>A0A8I6S1B7</accession>
<name>A0A8I6S1B7_CIMLE</name>
<gene>
    <name evidence="4" type="primary">106669074</name>
</gene>
<proteinExistence type="predicted"/>
<evidence type="ECO:0000313" key="5">
    <source>
        <dbReference type="Proteomes" id="UP000494040"/>
    </source>
</evidence>
<evidence type="ECO:0000256" key="3">
    <source>
        <dbReference type="SAM" id="SignalP"/>
    </source>
</evidence>
<sequence>MGRRLTWLVVAVVTVGLVGAGRVPQVPSGRRTQYLFLLDDGGYKYGYDTGLGSSEKALATHENEVKGAYSYNSPSGPVTVEYTSGVGGFKPNKLVVPPASADGYARKTFGQSSTAYGVSNQYLSPVSVSPYNQGFATATPSGYSAGHVASSHSAANGGSSDGSYSFSYNAGDHNRQESADANGNVVGRFSFVAKDDNALRTVNYKAGAESGFVATGSHLPSAGVNTPSVYNQLPTSFSDSVVVNAATSYSGDKGANDGSYSFSYNAGDHNRHESADANGNVVGSFSFVAKDDNALRTVNYKAGAESGFLATGSHLPSAGASRPSVYNQFPTSVSDSVTVNAATPNSVGGGASDGSYSFSYNAGDHSRQESADANGNVVGSFSFVPKDDNAFRTVNYKAGSESGFVASGAHLPADPTAVLQNYQTVQPLPSYQRQNVNTHSSGFAGHSFDNAENQGKTDGSYSFSYNAGDHSRQETADSAGNVVGSFSFVPKDDGVPRKVDYVAGAEQGFVARGGHLPKQPSLGSSVSSQSVLQKQTPDYLFSYNGKDYNSRGYSPAGSTYTSGGFASEGSLDPLAGTGDASYSFSYNTVDQSRQESSDPQGNVVGTFSYVGKDGLSKTVNYEAGAAKGFVAKGSHLPEHSAPSAEASFKTDLSGFNQYGSVTAQPYHLGTHSFQHFPGAKSSLLEYSLGNLKVKEFLKPNAHRKVGYVFDS</sequence>
<dbReference type="Proteomes" id="UP000494040">
    <property type="component" value="Unassembled WGS sequence"/>
</dbReference>
<dbReference type="Pfam" id="PF00379">
    <property type="entry name" value="Chitin_bind_4"/>
    <property type="match status" value="6"/>
</dbReference>
<dbReference type="InterPro" id="IPR000618">
    <property type="entry name" value="Insect_cuticle"/>
</dbReference>
<evidence type="ECO:0000256" key="2">
    <source>
        <dbReference type="PROSITE-ProRule" id="PRU00497"/>
    </source>
</evidence>
<dbReference type="PROSITE" id="PS00233">
    <property type="entry name" value="CHIT_BIND_RR_1"/>
    <property type="match status" value="1"/>
</dbReference>
<dbReference type="GO" id="GO:0062129">
    <property type="term" value="C:chitin-based extracellular matrix"/>
    <property type="evidence" value="ECO:0007669"/>
    <property type="project" value="TreeGrafter"/>
</dbReference>
<evidence type="ECO:0000313" key="4">
    <source>
        <dbReference type="EnsemblMetazoa" id="XP_014253820.1"/>
    </source>
</evidence>
<keyword evidence="3" id="KW-0732">Signal</keyword>
<dbReference type="AlphaFoldDB" id="A0A8I6S1B7"/>
<dbReference type="GO" id="GO:0008010">
    <property type="term" value="F:structural constituent of chitin-based larval cuticle"/>
    <property type="evidence" value="ECO:0007669"/>
    <property type="project" value="TreeGrafter"/>
</dbReference>
<protein>
    <recommendedName>
        <fullName evidence="6">CPR type cuticle protein</fullName>
    </recommendedName>
</protein>
<dbReference type="PANTHER" id="PTHR10380">
    <property type="entry name" value="CUTICLE PROTEIN"/>
    <property type="match status" value="1"/>
</dbReference>
<dbReference type="InterPro" id="IPR031311">
    <property type="entry name" value="CHIT_BIND_RR_consensus"/>
</dbReference>